<sequence length="71" mass="8111">MNDQEWTRSSYCADNACVEVAVLDDDRVAMRDSKNRDSEPIIFTRPDWAGFLAWIEEGTLVAFKIDNCLPV</sequence>
<feature type="domain" description="DUF397" evidence="1">
    <location>
        <begin position="5"/>
        <end position="54"/>
    </location>
</feature>
<proteinExistence type="predicted"/>
<comment type="caution">
    <text evidence="2">The sequence shown here is derived from an EMBL/GenBank/DDBJ whole genome shotgun (WGS) entry which is preliminary data.</text>
</comment>
<gene>
    <name evidence="2" type="ORF">Ari01nite_25950</name>
</gene>
<accession>A0A919JUP1</accession>
<dbReference type="Proteomes" id="UP000636960">
    <property type="component" value="Unassembled WGS sequence"/>
</dbReference>
<evidence type="ECO:0000259" key="1">
    <source>
        <dbReference type="Pfam" id="PF04149"/>
    </source>
</evidence>
<dbReference type="InterPro" id="IPR007278">
    <property type="entry name" value="DUF397"/>
</dbReference>
<name>A0A919JUP1_9ACTN</name>
<evidence type="ECO:0000313" key="2">
    <source>
        <dbReference type="EMBL" id="GIE95130.1"/>
    </source>
</evidence>
<dbReference type="RefSeq" id="WP_239162709.1">
    <property type="nucleotide sequence ID" value="NZ_BOMV01000024.1"/>
</dbReference>
<reference evidence="2" key="1">
    <citation type="submission" date="2021-01" db="EMBL/GenBank/DDBJ databases">
        <title>Whole genome shotgun sequence of Actinoplanes rishiriensis NBRC 108556.</title>
        <authorList>
            <person name="Komaki H."/>
            <person name="Tamura T."/>
        </authorList>
    </citation>
    <scope>NUCLEOTIDE SEQUENCE</scope>
    <source>
        <strain evidence="2">NBRC 108556</strain>
    </source>
</reference>
<keyword evidence="3" id="KW-1185">Reference proteome</keyword>
<protein>
    <recommendedName>
        <fullName evidence="1">DUF397 domain-containing protein</fullName>
    </recommendedName>
</protein>
<dbReference type="EMBL" id="BOMV01000024">
    <property type="protein sequence ID" value="GIE95130.1"/>
    <property type="molecule type" value="Genomic_DNA"/>
</dbReference>
<dbReference type="Pfam" id="PF04149">
    <property type="entry name" value="DUF397"/>
    <property type="match status" value="1"/>
</dbReference>
<evidence type="ECO:0000313" key="3">
    <source>
        <dbReference type="Proteomes" id="UP000636960"/>
    </source>
</evidence>
<dbReference type="AlphaFoldDB" id="A0A919JUP1"/>
<organism evidence="2 3">
    <name type="scientific">Paractinoplanes rishiriensis</name>
    <dbReference type="NCBI Taxonomy" id="1050105"/>
    <lineage>
        <taxon>Bacteria</taxon>
        <taxon>Bacillati</taxon>
        <taxon>Actinomycetota</taxon>
        <taxon>Actinomycetes</taxon>
        <taxon>Micromonosporales</taxon>
        <taxon>Micromonosporaceae</taxon>
        <taxon>Paractinoplanes</taxon>
    </lineage>
</organism>